<reference evidence="1" key="1">
    <citation type="journal article" date="2021" name="Proc. Natl. Acad. Sci. U.S.A.">
        <title>A Catalog of Tens of Thousands of Viruses from Human Metagenomes Reveals Hidden Associations with Chronic Diseases.</title>
        <authorList>
            <person name="Tisza M.J."/>
            <person name="Buck C.B."/>
        </authorList>
    </citation>
    <scope>NUCLEOTIDE SEQUENCE</scope>
    <source>
        <strain evidence="1">CtSOk3</strain>
    </source>
</reference>
<dbReference type="EMBL" id="BK015118">
    <property type="protein sequence ID" value="DAD91678.1"/>
    <property type="molecule type" value="Genomic_DNA"/>
</dbReference>
<name>A0A8S5NAF5_9CAUD</name>
<proteinExistence type="predicted"/>
<sequence length="45" mass="5294">MTLRQKSLIAYGCILASRNARGFMHKIMKNLRHAKNICTKCRLFR</sequence>
<organism evidence="1">
    <name type="scientific">Siphoviridae sp. ctSOk3</name>
    <dbReference type="NCBI Taxonomy" id="2826342"/>
    <lineage>
        <taxon>Viruses</taxon>
        <taxon>Duplodnaviria</taxon>
        <taxon>Heunggongvirae</taxon>
        <taxon>Uroviricota</taxon>
        <taxon>Caudoviricetes</taxon>
    </lineage>
</organism>
<evidence type="ECO:0000313" key="1">
    <source>
        <dbReference type="EMBL" id="DAD91678.1"/>
    </source>
</evidence>
<protein>
    <submittedName>
        <fullName evidence="1">Uncharacterized protein</fullName>
    </submittedName>
</protein>
<accession>A0A8S5NAF5</accession>